<evidence type="ECO:0000256" key="2">
    <source>
        <dbReference type="ARBA" id="ARBA00022692"/>
    </source>
</evidence>
<dbReference type="Pfam" id="PF07690">
    <property type="entry name" value="MFS_1"/>
    <property type="match status" value="1"/>
</dbReference>
<feature type="transmembrane region" description="Helical" evidence="6">
    <location>
        <begin position="185"/>
        <end position="208"/>
    </location>
</feature>
<evidence type="ECO:0000256" key="5">
    <source>
        <dbReference type="SAM" id="MobiDB-lite"/>
    </source>
</evidence>
<dbReference type="RefSeq" id="XP_062752193.1">
    <property type="nucleotide sequence ID" value="XM_062903789.1"/>
</dbReference>
<dbReference type="PANTHER" id="PTHR42718:SF41">
    <property type="entry name" value="MFS TRANSPORTER OF UNKOWN SPECIFICITY (AFU_ORTHOLOGUE AFUA_5G09940)-RELATED"/>
    <property type="match status" value="1"/>
</dbReference>
<evidence type="ECO:0000259" key="7">
    <source>
        <dbReference type="PROSITE" id="PS50850"/>
    </source>
</evidence>
<feature type="transmembrane region" description="Helical" evidence="6">
    <location>
        <begin position="383"/>
        <end position="401"/>
    </location>
</feature>
<comment type="caution">
    <text evidence="8">The sequence shown here is derived from an EMBL/GenBank/DDBJ whole genome shotgun (WGS) entry which is preliminary data.</text>
</comment>
<dbReference type="EMBL" id="JAWRVG010000046">
    <property type="protein sequence ID" value="KAK4064894.1"/>
    <property type="molecule type" value="Genomic_DNA"/>
</dbReference>
<evidence type="ECO:0000256" key="6">
    <source>
        <dbReference type="SAM" id="Phobius"/>
    </source>
</evidence>
<protein>
    <recommendedName>
        <fullName evidence="7">Major facilitator superfamily (MFS) profile domain-containing protein</fullName>
    </recommendedName>
</protein>
<feature type="compositionally biased region" description="Polar residues" evidence="5">
    <location>
        <begin position="14"/>
        <end position="37"/>
    </location>
</feature>
<gene>
    <name evidence="8" type="ORF">Triagg1_8893</name>
</gene>
<organism evidence="8 9">
    <name type="scientific">Trichoderma aggressivum f. europaeum</name>
    <dbReference type="NCBI Taxonomy" id="173218"/>
    <lineage>
        <taxon>Eukaryota</taxon>
        <taxon>Fungi</taxon>
        <taxon>Dikarya</taxon>
        <taxon>Ascomycota</taxon>
        <taxon>Pezizomycotina</taxon>
        <taxon>Sordariomycetes</taxon>
        <taxon>Hypocreomycetidae</taxon>
        <taxon>Hypocreales</taxon>
        <taxon>Hypocreaceae</taxon>
        <taxon>Trichoderma</taxon>
    </lineage>
</organism>
<dbReference type="GeneID" id="87923694"/>
<dbReference type="GO" id="GO:0016020">
    <property type="term" value="C:membrane"/>
    <property type="evidence" value="ECO:0007669"/>
    <property type="project" value="UniProtKB-SubCell"/>
</dbReference>
<reference evidence="8" key="1">
    <citation type="submission" date="2023-11" db="EMBL/GenBank/DDBJ databases">
        <title>The genome sequences of three competitors of mushroom-forming fungi.</title>
        <authorList>
            <person name="Beijen E."/>
            <person name="Ohm R.A."/>
        </authorList>
    </citation>
    <scope>NUCLEOTIDE SEQUENCE</scope>
    <source>
        <strain evidence="8">CBS 100526</strain>
    </source>
</reference>
<keyword evidence="2 6" id="KW-0812">Transmembrane</keyword>
<feature type="transmembrane region" description="Helical" evidence="6">
    <location>
        <begin position="127"/>
        <end position="146"/>
    </location>
</feature>
<feature type="transmembrane region" description="Helical" evidence="6">
    <location>
        <begin position="486"/>
        <end position="504"/>
    </location>
</feature>
<accession>A0AAE1LWV4</accession>
<feature type="transmembrane region" description="Helical" evidence="6">
    <location>
        <begin position="280"/>
        <end position="300"/>
    </location>
</feature>
<feature type="compositionally biased region" description="Basic and acidic residues" evidence="5">
    <location>
        <begin position="1"/>
        <end position="13"/>
    </location>
</feature>
<dbReference type="PANTHER" id="PTHR42718">
    <property type="entry name" value="MAJOR FACILITATOR SUPERFAMILY MULTIDRUG TRANSPORTER MFSC"/>
    <property type="match status" value="1"/>
</dbReference>
<dbReference type="Gene3D" id="1.20.1250.20">
    <property type="entry name" value="MFS general substrate transporter like domains"/>
    <property type="match status" value="1"/>
</dbReference>
<evidence type="ECO:0000313" key="9">
    <source>
        <dbReference type="Proteomes" id="UP001273209"/>
    </source>
</evidence>
<dbReference type="Gene3D" id="1.20.1720.10">
    <property type="entry name" value="Multidrug resistance protein D"/>
    <property type="match status" value="1"/>
</dbReference>
<feature type="domain" description="Major facilitator superfamily (MFS) profile" evidence="7">
    <location>
        <begin position="54"/>
        <end position="510"/>
    </location>
</feature>
<dbReference type="SUPFAM" id="SSF103473">
    <property type="entry name" value="MFS general substrate transporter"/>
    <property type="match status" value="1"/>
</dbReference>
<dbReference type="AlphaFoldDB" id="A0AAE1LWV4"/>
<feature type="transmembrane region" description="Helical" evidence="6">
    <location>
        <begin position="413"/>
        <end position="433"/>
    </location>
</feature>
<feature type="transmembrane region" description="Helical" evidence="6">
    <location>
        <begin position="53"/>
        <end position="77"/>
    </location>
</feature>
<dbReference type="GO" id="GO:0022857">
    <property type="term" value="F:transmembrane transporter activity"/>
    <property type="evidence" value="ECO:0007669"/>
    <property type="project" value="InterPro"/>
</dbReference>
<evidence type="ECO:0000313" key="8">
    <source>
        <dbReference type="EMBL" id="KAK4064894.1"/>
    </source>
</evidence>
<evidence type="ECO:0000256" key="3">
    <source>
        <dbReference type="ARBA" id="ARBA00022989"/>
    </source>
</evidence>
<feature type="transmembrane region" description="Helical" evidence="6">
    <location>
        <begin position="445"/>
        <end position="466"/>
    </location>
</feature>
<feature type="region of interest" description="Disordered" evidence="5">
    <location>
        <begin position="1"/>
        <end position="42"/>
    </location>
</feature>
<feature type="transmembrane region" description="Helical" evidence="6">
    <location>
        <begin position="321"/>
        <end position="340"/>
    </location>
</feature>
<dbReference type="Proteomes" id="UP001273209">
    <property type="component" value="Unassembled WGS sequence"/>
</dbReference>
<feature type="transmembrane region" description="Helical" evidence="6">
    <location>
        <begin position="352"/>
        <end position="376"/>
    </location>
</feature>
<keyword evidence="9" id="KW-1185">Reference proteome</keyword>
<keyword evidence="4 6" id="KW-0472">Membrane</keyword>
<feature type="transmembrane region" description="Helical" evidence="6">
    <location>
        <begin position="214"/>
        <end position="237"/>
    </location>
</feature>
<sequence length="523" mass="56448">MAADEELKVDRPNEQSTPESGESTTTIDAEPTNQTEATGEDVVKRDEGMRKHLIALSIVLCQLVVALPFGSGLLVAFTVPAELGADPNLGIWIAAAYPVVFFRNRLTQATFVLMGGRVGAVHGHKKILVIGSIVYILFNLICGFMRTVETIIVMRALSGVGAGIIVPNAIALLTTSFPPGMGRLIWVGLFGAMAPVGAGGGSVFPGFFGQLLPWWWLFFFFAIAGAVIFGAAAVIVPAEEVTMDPNGKVDYLGSYLGVGGLILFNYSWTEAAIKGWSVSYVYVLLILSVLHIALFLLWEAKFAKEPILPFTVWSAPSFKPMLLSAFFTFMSTGILLYYITRWHIEIRHFSNFLNAAGFVTFTVMATIACGASALSIRYLPAQFVMAIGTVAALVGGILLATMPAHQTYWPQEFPALFILGFSPDFIFTAAQIITSNSVKRRLQGVAGSLVGTVQLYGLSTGLGFAGTIERYTNKNGGDPIGGIRHALWFSVALAGVATLVCVMIRIPKDEREGWDEDEEQPHA</sequence>
<name>A0AAE1LWV4_9HYPO</name>
<comment type="subcellular location">
    <subcellularLocation>
        <location evidence="1">Membrane</location>
        <topology evidence="1">Multi-pass membrane protein</topology>
    </subcellularLocation>
</comment>
<dbReference type="InterPro" id="IPR011701">
    <property type="entry name" value="MFS"/>
</dbReference>
<evidence type="ECO:0000256" key="1">
    <source>
        <dbReference type="ARBA" id="ARBA00004141"/>
    </source>
</evidence>
<dbReference type="InterPro" id="IPR036259">
    <property type="entry name" value="MFS_trans_sf"/>
</dbReference>
<proteinExistence type="predicted"/>
<keyword evidence="3 6" id="KW-1133">Transmembrane helix</keyword>
<evidence type="ECO:0000256" key="4">
    <source>
        <dbReference type="ARBA" id="ARBA00023136"/>
    </source>
</evidence>
<dbReference type="PROSITE" id="PS50850">
    <property type="entry name" value="MFS"/>
    <property type="match status" value="1"/>
</dbReference>
<feature type="transmembrane region" description="Helical" evidence="6">
    <location>
        <begin position="249"/>
        <end position="268"/>
    </location>
</feature>
<dbReference type="InterPro" id="IPR020846">
    <property type="entry name" value="MFS_dom"/>
</dbReference>
<feature type="transmembrane region" description="Helical" evidence="6">
    <location>
        <begin position="152"/>
        <end position="173"/>
    </location>
</feature>